<feature type="domain" description="Fungal-type protein kinase" evidence="1">
    <location>
        <begin position="10"/>
        <end position="130"/>
    </location>
</feature>
<protein>
    <recommendedName>
        <fullName evidence="1">Fungal-type protein kinase domain-containing protein</fullName>
    </recommendedName>
</protein>
<dbReference type="EMBL" id="KN822020">
    <property type="protein sequence ID" value="KIM65974.1"/>
    <property type="molecule type" value="Genomic_DNA"/>
</dbReference>
<reference evidence="2 3" key="1">
    <citation type="submission" date="2014-04" db="EMBL/GenBank/DDBJ databases">
        <authorList>
            <consortium name="DOE Joint Genome Institute"/>
            <person name="Kuo A."/>
            <person name="Kohler A."/>
            <person name="Nagy L.G."/>
            <person name="Floudas D."/>
            <person name="Copeland A."/>
            <person name="Barry K.W."/>
            <person name="Cichocki N."/>
            <person name="Veneault-Fourrey C."/>
            <person name="LaButti K."/>
            <person name="Lindquist E.A."/>
            <person name="Lipzen A."/>
            <person name="Lundell T."/>
            <person name="Morin E."/>
            <person name="Murat C."/>
            <person name="Sun H."/>
            <person name="Tunlid A."/>
            <person name="Henrissat B."/>
            <person name="Grigoriev I.V."/>
            <person name="Hibbett D.S."/>
            <person name="Martin F."/>
            <person name="Nordberg H.P."/>
            <person name="Cantor M.N."/>
            <person name="Hua S.X."/>
        </authorList>
    </citation>
    <scope>NUCLEOTIDE SEQUENCE [LARGE SCALE GENOMIC DNA]</scope>
    <source>
        <strain evidence="2 3">Foug A</strain>
    </source>
</reference>
<name>A0A0C3ECB2_9AGAM</name>
<dbReference type="OrthoDB" id="2687316at2759"/>
<evidence type="ECO:0000259" key="1">
    <source>
        <dbReference type="Pfam" id="PF17667"/>
    </source>
</evidence>
<dbReference type="Proteomes" id="UP000053989">
    <property type="component" value="Unassembled WGS sequence"/>
</dbReference>
<dbReference type="PANTHER" id="PTHR38248">
    <property type="entry name" value="FUNK1 6"/>
    <property type="match status" value="1"/>
</dbReference>
<proteinExistence type="predicted"/>
<gene>
    <name evidence="2" type="ORF">SCLCIDRAFT_22484</name>
</gene>
<dbReference type="STRING" id="1036808.A0A0C3ECB2"/>
<dbReference type="Pfam" id="PF17667">
    <property type="entry name" value="Pkinase_fungal"/>
    <property type="match status" value="1"/>
</dbReference>
<dbReference type="InterPro" id="IPR040976">
    <property type="entry name" value="Pkinase_fungal"/>
</dbReference>
<reference evidence="3" key="2">
    <citation type="submission" date="2015-01" db="EMBL/GenBank/DDBJ databases">
        <title>Evolutionary Origins and Diversification of the Mycorrhizal Mutualists.</title>
        <authorList>
            <consortium name="DOE Joint Genome Institute"/>
            <consortium name="Mycorrhizal Genomics Consortium"/>
            <person name="Kohler A."/>
            <person name="Kuo A."/>
            <person name="Nagy L.G."/>
            <person name="Floudas D."/>
            <person name="Copeland A."/>
            <person name="Barry K.W."/>
            <person name="Cichocki N."/>
            <person name="Veneault-Fourrey C."/>
            <person name="LaButti K."/>
            <person name="Lindquist E.A."/>
            <person name="Lipzen A."/>
            <person name="Lundell T."/>
            <person name="Morin E."/>
            <person name="Murat C."/>
            <person name="Riley R."/>
            <person name="Ohm R."/>
            <person name="Sun H."/>
            <person name="Tunlid A."/>
            <person name="Henrissat B."/>
            <person name="Grigoriev I.V."/>
            <person name="Hibbett D.S."/>
            <person name="Martin F."/>
        </authorList>
    </citation>
    <scope>NUCLEOTIDE SEQUENCE [LARGE SCALE GENOMIC DNA]</scope>
    <source>
        <strain evidence="3">Foug A</strain>
    </source>
</reference>
<evidence type="ECO:0000313" key="3">
    <source>
        <dbReference type="Proteomes" id="UP000053989"/>
    </source>
</evidence>
<sequence length="131" mass="15094">MEVTSKPNNPNMSVNLARKAYAVFIAQPGHRFLMAISISAQVFRLHVYDRSGVIHSRGYNIHIHADIFSKLLYFFAFAQPKELGYDPTFIYFDIIPRPLSSTSRTIRVGTEIYIVIRVIFCSQLIRRRATL</sequence>
<feature type="non-terminal residue" evidence="2">
    <location>
        <position position="131"/>
    </location>
</feature>
<accession>A0A0C3ECB2</accession>
<organism evidence="2 3">
    <name type="scientific">Scleroderma citrinum Foug A</name>
    <dbReference type="NCBI Taxonomy" id="1036808"/>
    <lineage>
        <taxon>Eukaryota</taxon>
        <taxon>Fungi</taxon>
        <taxon>Dikarya</taxon>
        <taxon>Basidiomycota</taxon>
        <taxon>Agaricomycotina</taxon>
        <taxon>Agaricomycetes</taxon>
        <taxon>Agaricomycetidae</taxon>
        <taxon>Boletales</taxon>
        <taxon>Sclerodermatineae</taxon>
        <taxon>Sclerodermataceae</taxon>
        <taxon>Scleroderma</taxon>
    </lineage>
</organism>
<dbReference type="HOGENOM" id="CLU_1943249_0_0_1"/>
<dbReference type="AlphaFoldDB" id="A0A0C3ECB2"/>
<evidence type="ECO:0000313" key="2">
    <source>
        <dbReference type="EMBL" id="KIM65974.1"/>
    </source>
</evidence>
<keyword evidence="3" id="KW-1185">Reference proteome</keyword>
<dbReference type="PANTHER" id="PTHR38248:SF2">
    <property type="entry name" value="FUNK1 11"/>
    <property type="match status" value="1"/>
</dbReference>
<dbReference type="InParanoid" id="A0A0C3ECB2"/>